<name>A0A1D1Y024_9ARAE</name>
<dbReference type="SMART" id="SM00184">
    <property type="entry name" value="RING"/>
    <property type="match status" value="1"/>
</dbReference>
<keyword evidence="1" id="KW-0479">Metal-binding</keyword>
<dbReference type="AlphaFoldDB" id="A0A1D1Y024"/>
<feature type="coiled-coil region" evidence="2">
    <location>
        <begin position="268"/>
        <end position="298"/>
    </location>
</feature>
<keyword evidence="1" id="KW-0863">Zinc-finger</keyword>
<keyword evidence="2" id="KW-0175">Coiled coil</keyword>
<dbReference type="PANTHER" id="PTHR47344:SF1">
    <property type="entry name" value="RING ZINC FINGER PROTEIN-RELATED"/>
    <property type="match status" value="1"/>
</dbReference>
<dbReference type="PROSITE" id="PS50089">
    <property type="entry name" value="ZF_RING_2"/>
    <property type="match status" value="1"/>
</dbReference>
<dbReference type="GO" id="GO:0008270">
    <property type="term" value="F:zinc ion binding"/>
    <property type="evidence" value="ECO:0007669"/>
    <property type="project" value="UniProtKB-KW"/>
</dbReference>
<dbReference type="InterPro" id="IPR013083">
    <property type="entry name" value="Znf_RING/FYVE/PHD"/>
</dbReference>
<dbReference type="CDD" id="cd16448">
    <property type="entry name" value="RING-H2"/>
    <property type="match status" value="1"/>
</dbReference>
<sequence>MTHHPPDPAALGGTQSSSSSSKLICPICYEDLNPVVEDLQSISVCGHVFHELCLQQWLEYCPAGKKCTCPVCKQSCTSRDVTRLYFQSTGGAEPDRPFSSTQKTLSEAEAEALCGEIQKLQGKLSAVGSALDAQKQHVDELNSEISVWKERAKREEKMKHEHRKERELVHHLLQIKEADLSKTSEECARLQERSLALAKELAALKLAMDVNLGEEEIAKLASIGHGTKHVDAIDVLQKSLFLRNKSYKELMAQCNLLGRGETRTLKKLEKSEEKIKKLKTLLKELEKALEKKDTETLRDMKASKGKKDEKAYLNTFEDNPNSLHIGGCSLESQPGGSVKALVDSDQISPAMPEKKVQLASVCFPQNATKIYKDVSLMKTCISGVEASSSWLIETYPQSNLGNVSSSSSKCTTNNGSSDLDKIVDDNVFSTINPASAGEIMVIDDDFGPPHLVPITNDSLVKDSIICTGDPMMSTRPIGAESANKYAGKWFKGIQTKVTPTMQTSTGSGSLIAVGADGRGGRVKVLRTHDRFPDGKPQTQSLLSKKCKHGTQGGQFQGCLRIEHFFGKMES</sequence>
<dbReference type="Pfam" id="PF13639">
    <property type="entry name" value="zf-RING_2"/>
    <property type="match status" value="1"/>
</dbReference>
<dbReference type="PANTHER" id="PTHR47344">
    <property type="entry name" value="RING ZINC FINGER PROTEIN-RELATED"/>
    <property type="match status" value="1"/>
</dbReference>
<reference evidence="5" key="1">
    <citation type="submission" date="2015-07" db="EMBL/GenBank/DDBJ databases">
        <title>Transcriptome Assembly of Anthurium amnicola.</title>
        <authorList>
            <person name="Suzuki J."/>
        </authorList>
    </citation>
    <scope>NUCLEOTIDE SEQUENCE</scope>
</reference>
<evidence type="ECO:0000256" key="2">
    <source>
        <dbReference type="SAM" id="Coils"/>
    </source>
</evidence>
<evidence type="ECO:0000259" key="4">
    <source>
        <dbReference type="PROSITE" id="PS50089"/>
    </source>
</evidence>
<dbReference type="SUPFAM" id="SSF57850">
    <property type="entry name" value="RING/U-box"/>
    <property type="match status" value="1"/>
</dbReference>
<dbReference type="InterPro" id="IPR001841">
    <property type="entry name" value="Znf_RING"/>
</dbReference>
<evidence type="ECO:0000256" key="1">
    <source>
        <dbReference type="PROSITE-ProRule" id="PRU00175"/>
    </source>
</evidence>
<protein>
    <submittedName>
        <fullName evidence="5">Putative RING finger protein C2A9.04c</fullName>
    </submittedName>
</protein>
<proteinExistence type="predicted"/>
<organism evidence="5">
    <name type="scientific">Anthurium amnicola</name>
    <dbReference type="NCBI Taxonomy" id="1678845"/>
    <lineage>
        <taxon>Eukaryota</taxon>
        <taxon>Viridiplantae</taxon>
        <taxon>Streptophyta</taxon>
        <taxon>Embryophyta</taxon>
        <taxon>Tracheophyta</taxon>
        <taxon>Spermatophyta</taxon>
        <taxon>Magnoliopsida</taxon>
        <taxon>Liliopsida</taxon>
        <taxon>Araceae</taxon>
        <taxon>Pothoideae</taxon>
        <taxon>Potheae</taxon>
        <taxon>Anthurium</taxon>
    </lineage>
</organism>
<dbReference type="Gene3D" id="3.30.40.10">
    <property type="entry name" value="Zinc/RING finger domain, C3HC4 (zinc finger)"/>
    <property type="match status" value="1"/>
</dbReference>
<keyword evidence="1" id="KW-0862">Zinc</keyword>
<gene>
    <name evidence="5" type="primary">SPBC2A9.04c_2</name>
    <name evidence="5" type="ORF">g.24191</name>
</gene>
<evidence type="ECO:0000313" key="5">
    <source>
        <dbReference type="EMBL" id="JAT47982.1"/>
    </source>
</evidence>
<dbReference type="EMBL" id="GDJX01019954">
    <property type="protein sequence ID" value="JAT47982.1"/>
    <property type="molecule type" value="Transcribed_RNA"/>
</dbReference>
<accession>A0A1D1Y024</accession>
<feature type="region of interest" description="Disordered" evidence="3">
    <location>
        <begin position="1"/>
        <end position="20"/>
    </location>
</feature>
<evidence type="ECO:0000256" key="3">
    <source>
        <dbReference type="SAM" id="MobiDB-lite"/>
    </source>
</evidence>
<feature type="domain" description="RING-type" evidence="4">
    <location>
        <begin position="25"/>
        <end position="73"/>
    </location>
</feature>
<feature type="coiled-coil region" evidence="2">
    <location>
        <begin position="131"/>
        <end position="200"/>
    </location>
</feature>